<accession>A0A662Z277</accession>
<dbReference type="Proteomes" id="UP000243605">
    <property type="component" value="Unassembled WGS sequence"/>
</dbReference>
<dbReference type="OrthoDB" id="3233233at2"/>
<dbReference type="AlphaFoldDB" id="A0A662Z277"/>
<reference evidence="1 2" key="1">
    <citation type="submission" date="2016-10" db="EMBL/GenBank/DDBJ databases">
        <authorList>
            <person name="Varghese N."/>
            <person name="Submissions S."/>
        </authorList>
    </citation>
    <scope>NUCLEOTIDE SEQUENCE [LARGE SCALE GENOMIC DNA]</scope>
    <source>
        <strain evidence="1 2">IBRC-M10081</strain>
    </source>
</reference>
<dbReference type="InterPro" id="IPR046174">
    <property type="entry name" value="DUF6176"/>
</dbReference>
<dbReference type="RefSeq" id="WP_091474226.1">
    <property type="nucleotide sequence ID" value="NZ_FOIT01000002.1"/>
</dbReference>
<evidence type="ECO:0000313" key="2">
    <source>
        <dbReference type="Proteomes" id="UP000243605"/>
    </source>
</evidence>
<gene>
    <name evidence="1" type="ORF">SAMN05192557_0859</name>
</gene>
<evidence type="ECO:0008006" key="3">
    <source>
        <dbReference type="Google" id="ProtNLM"/>
    </source>
</evidence>
<name>A0A662Z277_9STAP</name>
<dbReference type="EMBL" id="FOIT01000002">
    <property type="protein sequence ID" value="SEV93390.1"/>
    <property type="molecule type" value="Genomic_DNA"/>
</dbReference>
<evidence type="ECO:0000313" key="1">
    <source>
        <dbReference type="EMBL" id="SEV93390.1"/>
    </source>
</evidence>
<dbReference type="Pfam" id="PF19673">
    <property type="entry name" value="DUF6176"/>
    <property type="match status" value="1"/>
</dbReference>
<sequence>MKVELTRFRVKPGKSKRVDDWMEYFRLNMDDIQINLDDENTFVESIFREEFYGEEYIYWYSVKSNKENESDKEPYLDPTHLRFMDECIDKTYRPEDMNAEVNMIKRDISQVMI</sequence>
<protein>
    <recommendedName>
        <fullName evidence="3">NIPSNAP protein</fullName>
    </recommendedName>
</protein>
<keyword evidence="2" id="KW-1185">Reference proteome</keyword>
<proteinExistence type="predicted"/>
<organism evidence="1 2">
    <name type="scientific">Aliicoccus persicus</name>
    <dbReference type="NCBI Taxonomy" id="930138"/>
    <lineage>
        <taxon>Bacteria</taxon>
        <taxon>Bacillati</taxon>
        <taxon>Bacillota</taxon>
        <taxon>Bacilli</taxon>
        <taxon>Bacillales</taxon>
        <taxon>Staphylococcaceae</taxon>
        <taxon>Aliicoccus</taxon>
    </lineage>
</organism>